<feature type="compositionally biased region" description="Basic and acidic residues" evidence="1">
    <location>
        <begin position="46"/>
        <end position="55"/>
    </location>
</feature>
<evidence type="ECO:0000313" key="2">
    <source>
        <dbReference type="EMBL" id="VFU27605.1"/>
    </source>
</evidence>
<sequence>MYSNIVVTGEYAWAPSSRVQGGGNCSQSDTNDAVDLEEGSCDSEEDRNHTSDSDIARLVGGVNISSSSNTQMNGKRKEMEANEGRTKKKKTASINVQLLSRWNHVVDSMSTRSDSTSLHMDKKGEVFMR</sequence>
<feature type="compositionally biased region" description="Polar residues" evidence="1">
    <location>
        <begin position="63"/>
        <end position="73"/>
    </location>
</feature>
<gene>
    <name evidence="2" type="ORF">SVIM_LOCUS84474</name>
</gene>
<dbReference type="AlphaFoldDB" id="A0A6N2KGK3"/>
<feature type="compositionally biased region" description="Basic and acidic residues" evidence="1">
    <location>
        <begin position="75"/>
        <end position="85"/>
    </location>
</feature>
<reference evidence="2" key="1">
    <citation type="submission" date="2019-03" db="EMBL/GenBank/DDBJ databases">
        <authorList>
            <person name="Mank J."/>
            <person name="Almeida P."/>
        </authorList>
    </citation>
    <scope>NUCLEOTIDE SEQUENCE</scope>
    <source>
        <strain evidence="2">78183</strain>
    </source>
</reference>
<evidence type="ECO:0000256" key="1">
    <source>
        <dbReference type="SAM" id="MobiDB-lite"/>
    </source>
</evidence>
<name>A0A6N2KGK3_SALVM</name>
<accession>A0A6N2KGK3</accession>
<protein>
    <submittedName>
        <fullName evidence="2">Uncharacterized protein</fullName>
    </submittedName>
</protein>
<feature type="region of interest" description="Disordered" evidence="1">
    <location>
        <begin position="16"/>
        <end position="91"/>
    </location>
</feature>
<dbReference type="EMBL" id="CAADRP010000380">
    <property type="protein sequence ID" value="VFU27605.1"/>
    <property type="molecule type" value="Genomic_DNA"/>
</dbReference>
<organism evidence="2">
    <name type="scientific">Salix viminalis</name>
    <name type="common">Common osier</name>
    <name type="synonym">Basket willow</name>
    <dbReference type="NCBI Taxonomy" id="40686"/>
    <lineage>
        <taxon>Eukaryota</taxon>
        <taxon>Viridiplantae</taxon>
        <taxon>Streptophyta</taxon>
        <taxon>Embryophyta</taxon>
        <taxon>Tracheophyta</taxon>
        <taxon>Spermatophyta</taxon>
        <taxon>Magnoliopsida</taxon>
        <taxon>eudicotyledons</taxon>
        <taxon>Gunneridae</taxon>
        <taxon>Pentapetalae</taxon>
        <taxon>rosids</taxon>
        <taxon>fabids</taxon>
        <taxon>Malpighiales</taxon>
        <taxon>Salicaceae</taxon>
        <taxon>Saliceae</taxon>
        <taxon>Salix</taxon>
    </lineage>
</organism>
<feature type="compositionally biased region" description="Acidic residues" evidence="1">
    <location>
        <begin position="32"/>
        <end position="45"/>
    </location>
</feature>
<proteinExistence type="predicted"/>